<dbReference type="PANTHER" id="PTHR46799">
    <property type="entry name" value="HOMEOBOX PROTEIN UNC-4 HOMOLOG"/>
    <property type="match status" value="1"/>
</dbReference>
<feature type="compositionally biased region" description="Low complexity" evidence="10">
    <location>
        <begin position="87"/>
        <end position="100"/>
    </location>
</feature>
<gene>
    <name evidence="13" type="ORF">Ocin01_18036</name>
</gene>
<dbReference type="SMART" id="SM00389">
    <property type="entry name" value="HOX"/>
    <property type="match status" value="1"/>
</dbReference>
<feature type="compositionally biased region" description="Polar residues" evidence="10">
    <location>
        <begin position="14"/>
        <end position="40"/>
    </location>
</feature>
<evidence type="ECO:0000256" key="11">
    <source>
        <dbReference type="SAM" id="Phobius"/>
    </source>
</evidence>
<dbReference type="PROSITE" id="PS50071">
    <property type="entry name" value="HOMEOBOX_2"/>
    <property type="match status" value="1"/>
</dbReference>
<evidence type="ECO:0000256" key="4">
    <source>
        <dbReference type="ARBA" id="ARBA00022902"/>
    </source>
</evidence>
<keyword evidence="3" id="KW-0221">Differentiation</keyword>
<evidence type="ECO:0000256" key="9">
    <source>
        <dbReference type="RuleBase" id="RU000682"/>
    </source>
</evidence>
<keyword evidence="14" id="KW-1185">Reference proteome</keyword>
<evidence type="ECO:0000256" key="6">
    <source>
        <dbReference type="ARBA" id="ARBA00023163"/>
    </source>
</evidence>
<dbReference type="PANTHER" id="PTHR46799:SF1">
    <property type="entry name" value="HOMEOBOX PROTEIN UNC-4 HOMOLOG"/>
    <property type="match status" value="1"/>
</dbReference>
<feature type="region of interest" description="Disordered" evidence="10">
    <location>
        <begin position="1"/>
        <end position="40"/>
    </location>
</feature>
<evidence type="ECO:0000313" key="14">
    <source>
        <dbReference type="Proteomes" id="UP000094527"/>
    </source>
</evidence>
<dbReference type="GO" id="GO:1990837">
    <property type="term" value="F:sequence-specific double-stranded DNA binding"/>
    <property type="evidence" value="ECO:0007669"/>
    <property type="project" value="TreeGrafter"/>
</dbReference>
<dbReference type="Proteomes" id="UP000094527">
    <property type="component" value="Unassembled WGS sequence"/>
</dbReference>
<keyword evidence="4" id="KW-0524">Neurogenesis</keyword>
<feature type="DNA-binding region" description="Homeobox" evidence="8">
    <location>
        <begin position="119"/>
        <end position="166"/>
    </location>
</feature>
<evidence type="ECO:0000256" key="7">
    <source>
        <dbReference type="ARBA" id="ARBA00038351"/>
    </source>
</evidence>
<dbReference type="STRING" id="48709.A0A1D2M6Q3"/>
<keyword evidence="11" id="KW-0472">Membrane</keyword>
<proteinExistence type="inferred from homology"/>
<name>A0A1D2M6Q3_ORCCI</name>
<feature type="transmembrane region" description="Helical" evidence="11">
    <location>
        <begin position="169"/>
        <end position="186"/>
    </location>
</feature>
<evidence type="ECO:0000256" key="2">
    <source>
        <dbReference type="ARBA" id="ARBA00022473"/>
    </source>
</evidence>
<evidence type="ECO:0000256" key="1">
    <source>
        <dbReference type="ARBA" id="ARBA00004123"/>
    </source>
</evidence>
<comment type="subcellular location">
    <subcellularLocation>
        <location evidence="1 8 9">Nucleus</location>
    </subcellularLocation>
</comment>
<dbReference type="InterPro" id="IPR001356">
    <property type="entry name" value="HD"/>
</dbReference>
<dbReference type="GO" id="GO:0007399">
    <property type="term" value="P:nervous system development"/>
    <property type="evidence" value="ECO:0007669"/>
    <property type="project" value="UniProtKB-KW"/>
</dbReference>
<keyword evidence="11" id="KW-1133">Transmembrane helix</keyword>
<dbReference type="EMBL" id="LJIJ01003347">
    <property type="protein sequence ID" value="ODM88646.1"/>
    <property type="molecule type" value="Genomic_DNA"/>
</dbReference>
<evidence type="ECO:0000259" key="12">
    <source>
        <dbReference type="PROSITE" id="PS50071"/>
    </source>
</evidence>
<sequence>SNARVRKSLPPCSSLLTGSYSQEGSECPSPSTSKTATQDKSYSHTISDLLSSTPKEQVEKPYVHRSLNYSSGIFANHAHHAHHHAVLSTIQQTQLQKSQQYESDDEEYEFKERGGGSNRRRSRTNFSSWQLEEMERAFQASHYPDVFMREALALRLNLKESRVAVRVSIYFYSVFTLFFGGFSALLHRAEFKNFHGNAEFIRVSYMPYRKAGKSIKILMRIKDFTNSTPATP</sequence>
<organism evidence="13 14">
    <name type="scientific">Orchesella cincta</name>
    <name type="common">Springtail</name>
    <name type="synonym">Podura cincta</name>
    <dbReference type="NCBI Taxonomy" id="48709"/>
    <lineage>
        <taxon>Eukaryota</taxon>
        <taxon>Metazoa</taxon>
        <taxon>Ecdysozoa</taxon>
        <taxon>Arthropoda</taxon>
        <taxon>Hexapoda</taxon>
        <taxon>Collembola</taxon>
        <taxon>Entomobryomorpha</taxon>
        <taxon>Entomobryoidea</taxon>
        <taxon>Orchesellidae</taxon>
        <taxon>Orchesellinae</taxon>
        <taxon>Orchesella</taxon>
    </lineage>
</organism>
<comment type="caution">
    <text evidence="13">The sequence shown here is derived from an EMBL/GenBank/DDBJ whole genome shotgun (WGS) entry which is preliminary data.</text>
</comment>
<feature type="non-terminal residue" evidence="13">
    <location>
        <position position="1"/>
    </location>
</feature>
<evidence type="ECO:0000313" key="13">
    <source>
        <dbReference type="EMBL" id="ODM88646.1"/>
    </source>
</evidence>
<dbReference type="OrthoDB" id="6159439at2759"/>
<keyword evidence="6" id="KW-0804">Transcription</keyword>
<evidence type="ECO:0000256" key="8">
    <source>
        <dbReference type="PROSITE-ProRule" id="PRU00108"/>
    </source>
</evidence>
<dbReference type="SUPFAM" id="SSF46689">
    <property type="entry name" value="Homeodomain-like"/>
    <property type="match status" value="1"/>
</dbReference>
<evidence type="ECO:0000256" key="3">
    <source>
        <dbReference type="ARBA" id="ARBA00022782"/>
    </source>
</evidence>
<evidence type="ECO:0000256" key="5">
    <source>
        <dbReference type="ARBA" id="ARBA00023015"/>
    </source>
</evidence>
<keyword evidence="8 9" id="KW-0539">Nucleus</keyword>
<keyword evidence="8 9" id="KW-0371">Homeobox</keyword>
<dbReference type="GO" id="GO:0005634">
    <property type="term" value="C:nucleus"/>
    <property type="evidence" value="ECO:0007669"/>
    <property type="project" value="UniProtKB-SubCell"/>
</dbReference>
<dbReference type="Pfam" id="PF00046">
    <property type="entry name" value="Homeodomain"/>
    <property type="match status" value="1"/>
</dbReference>
<dbReference type="GO" id="GO:0030154">
    <property type="term" value="P:cell differentiation"/>
    <property type="evidence" value="ECO:0007669"/>
    <property type="project" value="UniProtKB-KW"/>
</dbReference>
<dbReference type="InterPro" id="IPR009057">
    <property type="entry name" value="Homeodomain-like_sf"/>
</dbReference>
<dbReference type="AlphaFoldDB" id="A0A1D2M6Q3"/>
<dbReference type="Gene3D" id="1.10.10.60">
    <property type="entry name" value="Homeodomain-like"/>
    <property type="match status" value="1"/>
</dbReference>
<feature type="region of interest" description="Disordered" evidence="10">
    <location>
        <begin position="85"/>
        <end position="124"/>
    </location>
</feature>
<accession>A0A1D2M6Q3</accession>
<dbReference type="CDD" id="cd00086">
    <property type="entry name" value="homeodomain"/>
    <property type="match status" value="1"/>
</dbReference>
<keyword evidence="2" id="KW-0217">Developmental protein</keyword>
<reference evidence="13 14" key="1">
    <citation type="journal article" date="2016" name="Genome Biol. Evol.">
        <title>Gene Family Evolution Reflects Adaptation to Soil Environmental Stressors in the Genome of the Collembolan Orchesella cincta.</title>
        <authorList>
            <person name="Faddeeva-Vakhrusheva A."/>
            <person name="Derks M.F."/>
            <person name="Anvar S.Y."/>
            <person name="Agamennone V."/>
            <person name="Suring W."/>
            <person name="Smit S."/>
            <person name="van Straalen N.M."/>
            <person name="Roelofs D."/>
        </authorList>
    </citation>
    <scope>NUCLEOTIDE SEQUENCE [LARGE SCALE GENOMIC DNA]</scope>
    <source>
        <tissue evidence="13">Mixed pool</tissue>
    </source>
</reference>
<keyword evidence="5" id="KW-0805">Transcription regulation</keyword>
<protein>
    <submittedName>
        <fullName evidence="13">Homeobox protein unc-4</fullName>
    </submittedName>
</protein>
<feature type="domain" description="Homeobox" evidence="12">
    <location>
        <begin position="117"/>
        <end position="165"/>
    </location>
</feature>
<dbReference type="GO" id="GO:0010468">
    <property type="term" value="P:regulation of gene expression"/>
    <property type="evidence" value="ECO:0007669"/>
    <property type="project" value="TreeGrafter"/>
</dbReference>
<comment type="similarity">
    <text evidence="7">Belongs to the paired homeobox family. Unc-4 subfamily.</text>
</comment>
<evidence type="ECO:0000256" key="10">
    <source>
        <dbReference type="SAM" id="MobiDB-lite"/>
    </source>
</evidence>
<keyword evidence="8 9" id="KW-0238">DNA-binding</keyword>
<keyword evidence="11" id="KW-0812">Transmembrane</keyword>